<sequence length="109" mass="12174">MRVLLATMAGCLLATLAFGAQARALSQNDRHTCGWGAQIAAEAQQAKLSGVTLYATRKKLQARKFPKPWMRMTAFGITEQTYNSRSRLKPAAIKQTYYEQCVQHAVARR</sequence>
<accession>A0A0P7CTX7</accession>
<accession>A0A1L5PQ10</accession>
<dbReference type="GO" id="GO:0004812">
    <property type="term" value="F:aminoacyl-tRNA ligase activity"/>
    <property type="evidence" value="ECO:0007669"/>
    <property type="project" value="UniProtKB-KW"/>
</dbReference>
<reference evidence="3 6" key="1">
    <citation type="submission" date="2015-10" db="EMBL/GenBank/DDBJ databases">
        <title>Pseudomonas putida clinical strains.</title>
        <authorList>
            <person name="Molina L."/>
            <person name="Udaondo Z."/>
        </authorList>
    </citation>
    <scope>NUCLEOTIDE SEQUENCE [LARGE SCALE GENOMIC DNA]</scope>
    <source>
        <strain evidence="3 6">HB13667</strain>
    </source>
</reference>
<reference evidence="2 7" key="2">
    <citation type="submission" date="2016-12" db="EMBL/GenBank/DDBJ databases">
        <title>Draft Genome Sequence of Mercury Resistant Pseudomonas DRA525.</title>
        <authorList>
            <person name="Drace K.M."/>
        </authorList>
    </citation>
    <scope>NUCLEOTIDE SEQUENCE [LARGE SCALE GENOMIC DNA]</scope>
    <source>
        <strain evidence="2 7">DRA525</strain>
    </source>
</reference>
<dbReference type="Proteomes" id="UP000050437">
    <property type="component" value="Unassembled WGS sequence"/>
</dbReference>
<organism evidence="3 6">
    <name type="scientific">Pseudomonas putida</name>
    <name type="common">Arthrobacter siderocapsulatus</name>
    <dbReference type="NCBI Taxonomy" id="303"/>
    <lineage>
        <taxon>Bacteria</taxon>
        <taxon>Pseudomonadati</taxon>
        <taxon>Pseudomonadota</taxon>
        <taxon>Gammaproteobacteria</taxon>
        <taxon>Pseudomonadales</taxon>
        <taxon>Pseudomonadaceae</taxon>
        <taxon>Pseudomonas</taxon>
    </lineage>
</organism>
<gene>
    <name evidence="2" type="ORF">BL240_12240</name>
    <name evidence="5" type="ORF">EFK07_17170</name>
    <name evidence="3" type="ORF">HB13667_24495</name>
    <name evidence="4" type="ORF">IR015_19145</name>
</gene>
<dbReference type="OrthoDB" id="6981745at2"/>
<evidence type="ECO:0000313" key="6">
    <source>
        <dbReference type="Proteomes" id="UP000050437"/>
    </source>
</evidence>
<evidence type="ECO:0000313" key="7">
    <source>
        <dbReference type="Proteomes" id="UP000185146"/>
    </source>
</evidence>
<evidence type="ECO:0000313" key="8">
    <source>
        <dbReference type="Proteomes" id="UP000278162"/>
    </source>
</evidence>
<evidence type="ECO:0000256" key="1">
    <source>
        <dbReference type="SAM" id="SignalP"/>
    </source>
</evidence>
<reference evidence="4" key="4">
    <citation type="submission" date="2020-10" db="EMBL/GenBank/DDBJ databases">
        <title>Genome sequences of Pseudomonas isolates.</title>
        <authorList>
            <person name="Wessels L."/>
            <person name="Reich F."/>
            <person name="Hammerl J."/>
        </authorList>
    </citation>
    <scope>NUCLEOTIDE SEQUENCE</scope>
    <source>
        <strain evidence="4">20-MO00640-0</strain>
    </source>
</reference>
<protein>
    <submittedName>
        <fullName evidence="3">Valyl-tRNA synthetase</fullName>
    </submittedName>
</protein>
<keyword evidence="1" id="KW-0732">Signal</keyword>
<evidence type="ECO:0000313" key="2">
    <source>
        <dbReference type="EMBL" id="APO82175.1"/>
    </source>
</evidence>
<keyword evidence="3" id="KW-0436">Ligase</keyword>
<feature type="signal peptide" evidence="1">
    <location>
        <begin position="1"/>
        <end position="22"/>
    </location>
</feature>
<dbReference type="RefSeq" id="WP_023660807.1">
    <property type="nucleotide sequence ID" value="NZ_CP007620.1"/>
</dbReference>
<evidence type="ECO:0000313" key="5">
    <source>
        <dbReference type="EMBL" id="RNF87222.1"/>
    </source>
</evidence>
<evidence type="ECO:0000313" key="4">
    <source>
        <dbReference type="EMBL" id="MBF8737529.1"/>
    </source>
</evidence>
<dbReference type="EMBL" id="JADLKB010000024">
    <property type="protein sequence ID" value="MBF8737529.1"/>
    <property type="molecule type" value="Genomic_DNA"/>
</dbReference>
<keyword evidence="3" id="KW-0030">Aminoacyl-tRNA synthetase</keyword>
<dbReference type="EMBL" id="RJAI01000040">
    <property type="protein sequence ID" value="RNF87222.1"/>
    <property type="molecule type" value="Genomic_DNA"/>
</dbReference>
<dbReference type="Proteomes" id="UP000278162">
    <property type="component" value="Unassembled WGS sequence"/>
</dbReference>
<dbReference type="AlphaFoldDB" id="A0A0P7CTX7"/>
<dbReference type="EMBL" id="CP018743">
    <property type="protein sequence ID" value="APO82175.1"/>
    <property type="molecule type" value="Genomic_DNA"/>
</dbReference>
<dbReference type="Proteomes" id="UP000639504">
    <property type="component" value="Unassembled WGS sequence"/>
</dbReference>
<dbReference type="Proteomes" id="UP000185146">
    <property type="component" value="Chromosome"/>
</dbReference>
<proteinExistence type="predicted"/>
<reference evidence="5 8" key="3">
    <citation type="submission" date="2018-10" db="EMBL/GenBank/DDBJ databases">
        <title>An outbreak of IMP-63 producing strain in France.</title>
        <authorList>
            <person name="Bour M."/>
            <person name="Liapis E."/>
            <person name="Plesiat P."/>
        </authorList>
    </citation>
    <scope>NUCLEOTIDE SEQUENCE [LARGE SCALE GENOMIC DNA]</scope>
    <source>
        <strain evidence="5 8">12917</strain>
    </source>
</reference>
<dbReference type="EMBL" id="LKKS01000130">
    <property type="protein sequence ID" value="KPM59723.1"/>
    <property type="molecule type" value="Genomic_DNA"/>
</dbReference>
<evidence type="ECO:0000313" key="3">
    <source>
        <dbReference type="EMBL" id="KPM59723.1"/>
    </source>
</evidence>
<dbReference type="GeneID" id="97168628"/>
<feature type="chain" id="PRO_5009862798" evidence="1">
    <location>
        <begin position="23"/>
        <end position="109"/>
    </location>
</feature>
<name>A0A0P7CTX7_PSEPU</name>